<sequence>MLATAIVIMSIIEIGDLSNSTCSVGIQGRGRPVRLYHGHAFYCWRIRILRGSWWIIAAIMTLSGCSMCHGGDIWDWKRIMDIAINNGMITAIATCIELLFFLILPNSFVHFVLFYAIPKLYANCFMANLNSRPTVAGEDFEKSRFGWDASLQRGSLDDDSESKSQV</sequence>
<reference evidence="3" key="1">
    <citation type="journal article" date="2019" name="Environ. Microbiol.">
        <title>Fungal ecological strategies reflected in gene transcription - a case study of two litter decomposers.</title>
        <authorList>
            <person name="Barbi F."/>
            <person name="Kohler A."/>
            <person name="Barry K."/>
            <person name="Baskaran P."/>
            <person name="Daum C."/>
            <person name="Fauchery L."/>
            <person name="Ihrmark K."/>
            <person name="Kuo A."/>
            <person name="LaButti K."/>
            <person name="Lipzen A."/>
            <person name="Morin E."/>
            <person name="Grigoriev I.V."/>
            <person name="Henrissat B."/>
            <person name="Lindahl B."/>
            <person name="Martin F."/>
        </authorList>
    </citation>
    <scope>NUCLEOTIDE SEQUENCE</scope>
    <source>
        <strain evidence="3">JB14</strain>
    </source>
</reference>
<evidence type="ECO:0000259" key="2">
    <source>
        <dbReference type="Pfam" id="PF20152"/>
    </source>
</evidence>
<keyword evidence="4" id="KW-1185">Reference proteome</keyword>
<accession>A0A6A4HY74</accession>
<keyword evidence="1" id="KW-0812">Transmembrane</keyword>
<gene>
    <name evidence="3" type="ORF">BT96DRAFT_990918</name>
</gene>
<protein>
    <recommendedName>
        <fullName evidence="2">DUF6534 domain-containing protein</fullName>
    </recommendedName>
</protein>
<dbReference type="InterPro" id="IPR045339">
    <property type="entry name" value="DUF6534"/>
</dbReference>
<evidence type="ECO:0000256" key="1">
    <source>
        <dbReference type="SAM" id="Phobius"/>
    </source>
</evidence>
<evidence type="ECO:0000313" key="4">
    <source>
        <dbReference type="Proteomes" id="UP000799118"/>
    </source>
</evidence>
<proteinExistence type="predicted"/>
<dbReference type="Pfam" id="PF20152">
    <property type="entry name" value="DUF6534"/>
    <property type="match status" value="1"/>
</dbReference>
<feature type="transmembrane region" description="Helical" evidence="1">
    <location>
        <begin position="82"/>
        <end position="104"/>
    </location>
</feature>
<dbReference type="Proteomes" id="UP000799118">
    <property type="component" value="Unassembled WGS sequence"/>
</dbReference>
<feature type="domain" description="DUF6534" evidence="2">
    <location>
        <begin position="77"/>
        <end position="133"/>
    </location>
</feature>
<evidence type="ECO:0000313" key="3">
    <source>
        <dbReference type="EMBL" id="KAE9402690.1"/>
    </source>
</evidence>
<keyword evidence="1" id="KW-1133">Transmembrane helix</keyword>
<dbReference type="EMBL" id="ML769432">
    <property type="protein sequence ID" value="KAE9402690.1"/>
    <property type="molecule type" value="Genomic_DNA"/>
</dbReference>
<dbReference type="OrthoDB" id="3070057at2759"/>
<name>A0A6A4HY74_9AGAR</name>
<feature type="transmembrane region" description="Helical" evidence="1">
    <location>
        <begin position="51"/>
        <end position="70"/>
    </location>
</feature>
<dbReference type="AlphaFoldDB" id="A0A6A4HY74"/>
<organism evidence="3 4">
    <name type="scientific">Gymnopus androsaceus JB14</name>
    <dbReference type="NCBI Taxonomy" id="1447944"/>
    <lineage>
        <taxon>Eukaryota</taxon>
        <taxon>Fungi</taxon>
        <taxon>Dikarya</taxon>
        <taxon>Basidiomycota</taxon>
        <taxon>Agaricomycotina</taxon>
        <taxon>Agaricomycetes</taxon>
        <taxon>Agaricomycetidae</taxon>
        <taxon>Agaricales</taxon>
        <taxon>Marasmiineae</taxon>
        <taxon>Omphalotaceae</taxon>
        <taxon>Gymnopus</taxon>
    </lineage>
</organism>
<keyword evidence="1" id="KW-0472">Membrane</keyword>